<feature type="transmembrane region" description="Helical" evidence="7">
    <location>
        <begin position="244"/>
        <end position="275"/>
    </location>
</feature>
<feature type="transmembrane region" description="Helical" evidence="7">
    <location>
        <begin position="171"/>
        <end position="188"/>
    </location>
</feature>
<evidence type="ECO:0000256" key="1">
    <source>
        <dbReference type="ARBA" id="ARBA00004651"/>
    </source>
</evidence>
<dbReference type="Pfam" id="PF00528">
    <property type="entry name" value="BPD_transp_1"/>
    <property type="match status" value="1"/>
</dbReference>
<feature type="transmembrane region" description="Helical" evidence="7">
    <location>
        <begin position="200"/>
        <end position="223"/>
    </location>
</feature>
<dbReference type="EMBL" id="AMRJ01000017">
    <property type="protein sequence ID" value="EKF73912.1"/>
    <property type="molecule type" value="Genomic_DNA"/>
</dbReference>
<dbReference type="PANTHER" id="PTHR30151:SF7">
    <property type="entry name" value="NITRATE IMPORT PERMEASE PROTEIN NRTB"/>
    <property type="match status" value="1"/>
</dbReference>
<comment type="similarity">
    <text evidence="7">Belongs to the binding-protein-dependent transport system permease family.</text>
</comment>
<evidence type="ECO:0000256" key="3">
    <source>
        <dbReference type="ARBA" id="ARBA00022475"/>
    </source>
</evidence>
<evidence type="ECO:0000313" key="9">
    <source>
        <dbReference type="EMBL" id="EKF73912.1"/>
    </source>
</evidence>
<dbReference type="GO" id="GO:0005886">
    <property type="term" value="C:plasma membrane"/>
    <property type="evidence" value="ECO:0007669"/>
    <property type="project" value="UniProtKB-SubCell"/>
</dbReference>
<dbReference type="CDD" id="cd06261">
    <property type="entry name" value="TM_PBP2"/>
    <property type="match status" value="1"/>
</dbReference>
<evidence type="ECO:0000256" key="7">
    <source>
        <dbReference type="RuleBase" id="RU363032"/>
    </source>
</evidence>
<dbReference type="Gene3D" id="1.10.3720.10">
    <property type="entry name" value="MetI-like"/>
    <property type="match status" value="1"/>
</dbReference>
<dbReference type="PROSITE" id="PS50928">
    <property type="entry name" value="ABC_TM1"/>
    <property type="match status" value="1"/>
</dbReference>
<feature type="transmembrane region" description="Helical" evidence="7">
    <location>
        <begin position="295"/>
        <end position="313"/>
    </location>
</feature>
<dbReference type="OrthoDB" id="8138334at2"/>
<dbReference type="STRING" id="1177179.A11A3_11162"/>
<proteinExistence type="inferred from homology"/>
<keyword evidence="6 7" id="KW-0472">Membrane</keyword>
<evidence type="ECO:0000256" key="4">
    <source>
        <dbReference type="ARBA" id="ARBA00022692"/>
    </source>
</evidence>
<sequence length="333" mass="36739">MATLTAPQWMAPYQALIKGQINRSQMQAILRQVLWPVMGIAVFLLMWQLAASHIDTSLGKFPGPAAVWEQMGNLVDEHQQARQREAAFHERQEKYIAMRLAQDPDWVPVHRDYTGAPTFFDQIGTSLITVMSGFLLASVIAIPLGIVIGLSSTVHAAMNPLIQLFKPVSPLAWLPLVTMVVSALYTSSDPMVAKSFLNSMFTVTLCCLWPTLLNTAVGVTSVSQDLLNVSRVLRLSALAHVRKIVLPSALPMMFTGLRLSLGIAWMVLIAAEMLAQNPGLGKFVWDEFQNGSSQSLSRIMVAVVVIGLIGFLLDRLMLMLQRALVWDKTSAQR</sequence>
<evidence type="ECO:0000313" key="10">
    <source>
        <dbReference type="Proteomes" id="UP000010164"/>
    </source>
</evidence>
<dbReference type="RefSeq" id="WP_008929408.1">
    <property type="nucleotide sequence ID" value="NZ_AMRJ01000017.1"/>
</dbReference>
<keyword evidence="2 7" id="KW-0813">Transport</keyword>
<dbReference type="SUPFAM" id="SSF161098">
    <property type="entry name" value="MetI-like"/>
    <property type="match status" value="1"/>
</dbReference>
<evidence type="ECO:0000256" key="6">
    <source>
        <dbReference type="ARBA" id="ARBA00023136"/>
    </source>
</evidence>
<dbReference type="PATRIC" id="fig|1177179.3.peg.2227"/>
<dbReference type="AlphaFoldDB" id="L0WCT9"/>
<keyword evidence="3" id="KW-1003">Cell membrane</keyword>
<dbReference type="Proteomes" id="UP000010164">
    <property type="component" value="Unassembled WGS sequence"/>
</dbReference>
<dbReference type="eggNOG" id="COG0600">
    <property type="taxonomic scope" value="Bacteria"/>
</dbReference>
<evidence type="ECO:0000259" key="8">
    <source>
        <dbReference type="PROSITE" id="PS50928"/>
    </source>
</evidence>
<keyword evidence="5 7" id="KW-1133">Transmembrane helix</keyword>
<dbReference type="InterPro" id="IPR000515">
    <property type="entry name" value="MetI-like"/>
</dbReference>
<organism evidence="9 10">
    <name type="scientific">Alcanivorax hongdengensis A-11-3</name>
    <dbReference type="NCBI Taxonomy" id="1177179"/>
    <lineage>
        <taxon>Bacteria</taxon>
        <taxon>Pseudomonadati</taxon>
        <taxon>Pseudomonadota</taxon>
        <taxon>Gammaproteobacteria</taxon>
        <taxon>Oceanospirillales</taxon>
        <taxon>Alcanivoracaceae</taxon>
        <taxon>Alcanivorax</taxon>
    </lineage>
</organism>
<feature type="transmembrane region" description="Helical" evidence="7">
    <location>
        <begin position="33"/>
        <end position="54"/>
    </location>
</feature>
<gene>
    <name evidence="9" type="ORF">A11A3_11162</name>
</gene>
<keyword evidence="10" id="KW-1185">Reference proteome</keyword>
<feature type="transmembrane region" description="Helical" evidence="7">
    <location>
        <begin position="127"/>
        <end position="150"/>
    </location>
</feature>
<accession>L0WCT9</accession>
<feature type="domain" description="ABC transmembrane type-1" evidence="8">
    <location>
        <begin position="123"/>
        <end position="317"/>
    </location>
</feature>
<dbReference type="GO" id="GO:0055085">
    <property type="term" value="P:transmembrane transport"/>
    <property type="evidence" value="ECO:0007669"/>
    <property type="project" value="InterPro"/>
</dbReference>
<keyword evidence="4 7" id="KW-0812">Transmembrane</keyword>
<dbReference type="InterPro" id="IPR035906">
    <property type="entry name" value="MetI-like_sf"/>
</dbReference>
<protein>
    <submittedName>
        <fullName evidence="9">Nitrate ABC transporter permease</fullName>
    </submittedName>
</protein>
<name>L0WCT9_9GAMM</name>
<evidence type="ECO:0000256" key="5">
    <source>
        <dbReference type="ARBA" id="ARBA00022989"/>
    </source>
</evidence>
<evidence type="ECO:0000256" key="2">
    <source>
        <dbReference type="ARBA" id="ARBA00022448"/>
    </source>
</evidence>
<comment type="caution">
    <text evidence="9">The sequence shown here is derived from an EMBL/GenBank/DDBJ whole genome shotgun (WGS) entry which is preliminary data.</text>
</comment>
<comment type="subcellular location">
    <subcellularLocation>
        <location evidence="1 7">Cell membrane</location>
        <topology evidence="1 7">Multi-pass membrane protein</topology>
    </subcellularLocation>
</comment>
<reference evidence="9 10" key="1">
    <citation type="journal article" date="2012" name="J. Bacteriol.">
        <title>Genome Sequence of the Alkane-Degrading Bacterium Alcanivorax hongdengensis Type Strain A-11-3.</title>
        <authorList>
            <person name="Lai Q."/>
            <person name="Shao Z."/>
        </authorList>
    </citation>
    <scope>NUCLEOTIDE SEQUENCE [LARGE SCALE GENOMIC DNA]</scope>
    <source>
        <strain evidence="9 10">A-11-3</strain>
    </source>
</reference>
<dbReference type="PANTHER" id="PTHR30151">
    <property type="entry name" value="ALKANE SULFONATE ABC TRANSPORTER-RELATED, MEMBRANE SUBUNIT"/>
    <property type="match status" value="1"/>
</dbReference>